<gene>
    <name evidence="1" type="ORF">IAR55_004220</name>
</gene>
<dbReference type="Gene3D" id="1.10.3620.10">
    <property type="entry name" value="YdcF like domain"/>
    <property type="match status" value="1"/>
</dbReference>
<organism evidence="1 2">
    <name type="scientific">Kwoniella newhampshirensis</name>
    <dbReference type="NCBI Taxonomy" id="1651941"/>
    <lineage>
        <taxon>Eukaryota</taxon>
        <taxon>Fungi</taxon>
        <taxon>Dikarya</taxon>
        <taxon>Basidiomycota</taxon>
        <taxon>Agaricomycotina</taxon>
        <taxon>Tremellomycetes</taxon>
        <taxon>Tremellales</taxon>
        <taxon>Cryptococcaceae</taxon>
        <taxon>Kwoniella</taxon>
    </lineage>
</organism>
<accession>A0AAW0YYN3</accession>
<comment type="caution">
    <text evidence="1">The sequence shown here is derived from an EMBL/GenBank/DDBJ whole genome shotgun (WGS) entry which is preliminary data.</text>
</comment>
<reference evidence="1 2" key="1">
    <citation type="journal article" date="2024" name="bioRxiv">
        <title>Comparative genomics of Cryptococcus and Kwoniella reveals pathogenesis evolution and contrasting karyotype dynamics via intercentromeric recombination or chromosome fusion.</title>
        <authorList>
            <person name="Coelho M.A."/>
            <person name="David-Palma M."/>
            <person name="Shea T."/>
            <person name="Bowers K."/>
            <person name="McGinley-Smith S."/>
            <person name="Mohammad A.W."/>
            <person name="Gnirke A."/>
            <person name="Yurkov A.M."/>
            <person name="Nowrousian M."/>
            <person name="Sun S."/>
            <person name="Cuomo C.A."/>
            <person name="Heitman J."/>
        </authorList>
    </citation>
    <scope>NUCLEOTIDE SEQUENCE [LARGE SCALE GENOMIC DNA]</scope>
    <source>
        <strain evidence="1 2">CBS 13917</strain>
    </source>
</reference>
<dbReference type="GO" id="GO:0005886">
    <property type="term" value="C:plasma membrane"/>
    <property type="evidence" value="ECO:0007669"/>
    <property type="project" value="TreeGrafter"/>
</dbReference>
<dbReference type="Gene3D" id="3.40.50.620">
    <property type="entry name" value="HUPs"/>
    <property type="match status" value="1"/>
</dbReference>
<evidence type="ECO:0008006" key="3">
    <source>
        <dbReference type="Google" id="ProtNLM"/>
    </source>
</evidence>
<protein>
    <recommendedName>
        <fullName evidence="3">DUF218 domain-containing protein</fullName>
    </recommendedName>
</protein>
<dbReference type="PANTHER" id="PTHR30336:SF20">
    <property type="entry name" value="DUF218 DOMAIN-CONTAINING PROTEIN"/>
    <property type="match status" value="1"/>
</dbReference>
<dbReference type="AlphaFoldDB" id="A0AAW0YYN3"/>
<dbReference type="PANTHER" id="PTHR30336">
    <property type="entry name" value="INNER MEMBRANE PROTEIN, PROBABLE PERMEASE"/>
    <property type="match status" value="1"/>
</dbReference>
<proteinExistence type="predicted"/>
<dbReference type="RefSeq" id="XP_066802699.1">
    <property type="nucleotide sequence ID" value="XM_066947320.1"/>
</dbReference>
<dbReference type="InterPro" id="IPR014729">
    <property type="entry name" value="Rossmann-like_a/b/a_fold"/>
</dbReference>
<sequence length="271" mass="30486">MTTRRYVTRDTLHLLDEHRVNDLNAISAFLSSPRYPLDYDDPENTVFVLIGSAILSTAETVFNHLSHATHPAVLVLAGGVGHSTTLLYDAIHNHPTYSTIYSDVHQLPEAQVFRHLFTFWPSLADKINDGNVTLLIDDRSTNCGANAVEAKRELDQRNIHPRRIFIIQDPTMNRRTLATFQRVYPGPALLPWSFHPSLTLSSGHLSFDTDDVSWEPERFINLVLGEIPRLRDDASGYGPNGADFIAHVDVPEEVERAWERVSVLLGVKEGK</sequence>
<dbReference type="EMBL" id="JBCAWK010000007">
    <property type="protein sequence ID" value="KAK8853513.1"/>
    <property type="molecule type" value="Genomic_DNA"/>
</dbReference>
<name>A0AAW0YYN3_9TREE</name>
<dbReference type="Proteomes" id="UP001388673">
    <property type="component" value="Unassembled WGS sequence"/>
</dbReference>
<evidence type="ECO:0000313" key="2">
    <source>
        <dbReference type="Proteomes" id="UP001388673"/>
    </source>
</evidence>
<keyword evidence="2" id="KW-1185">Reference proteome</keyword>
<dbReference type="InterPro" id="IPR051599">
    <property type="entry name" value="Cell_Envelope_Assoc"/>
</dbReference>
<dbReference type="KEGG" id="kne:92181478"/>
<dbReference type="GeneID" id="92181478"/>
<evidence type="ECO:0000313" key="1">
    <source>
        <dbReference type="EMBL" id="KAK8853513.1"/>
    </source>
</evidence>